<evidence type="ECO:0000256" key="6">
    <source>
        <dbReference type="ARBA" id="ARBA00057269"/>
    </source>
</evidence>
<comment type="similarity">
    <text evidence="2">Belongs to the major facilitator superfamily. TCR/Tet family.</text>
</comment>
<dbReference type="EMBL" id="CAJVRL010000092">
    <property type="protein sequence ID" value="CAG8959739.1"/>
    <property type="molecule type" value="Genomic_DNA"/>
</dbReference>
<feature type="transmembrane region" description="Helical" evidence="10">
    <location>
        <begin position="244"/>
        <end position="264"/>
    </location>
</feature>
<keyword evidence="13" id="KW-1185">Reference proteome</keyword>
<dbReference type="Gene3D" id="1.20.1250.20">
    <property type="entry name" value="MFS general substrate transporter like domains"/>
    <property type="match status" value="1"/>
</dbReference>
<organism evidence="12 13">
    <name type="scientific">Hymenoscyphus fraxineus</name>
    <dbReference type="NCBI Taxonomy" id="746836"/>
    <lineage>
        <taxon>Eukaryota</taxon>
        <taxon>Fungi</taxon>
        <taxon>Dikarya</taxon>
        <taxon>Ascomycota</taxon>
        <taxon>Pezizomycotina</taxon>
        <taxon>Leotiomycetes</taxon>
        <taxon>Helotiales</taxon>
        <taxon>Helotiaceae</taxon>
        <taxon>Hymenoscyphus</taxon>
    </lineage>
</organism>
<feature type="transmembrane region" description="Helical" evidence="10">
    <location>
        <begin position="146"/>
        <end position="167"/>
    </location>
</feature>
<dbReference type="Proteomes" id="UP000696280">
    <property type="component" value="Unassembled WGS sequence"/>
</dbReference>
<proteinExistence type="inferred from homology"/>
<dbReference type="CDD" id="cd17502">
    <property type="entry name" value="MFS_Azr1_MDR_like"/>
    <property type="match status" value="1"/>
</dbReference>
<dbReference type="FunFam" id="1.20.1250.20:FF:000196">
    <property type="entry name" value="MFS toxin efflux pump (AflT)"/>
    <property type="match status" value="1"/>
</dbReference>
<dbReference type="OrthoDB" id="10021397at2759"/>
<name>A0A9N9L601_9HELO</name>
<reference evidence="12" key="1">
    <citation type="submission" date="2021-07" db="EMBL/GenBank/DDBJ databases">
        <authorList>
            <person name="Durling M."/>
        </authorList>
    </citation>
    <scope>NUCLEOTIDE SEQUENCE</scope>
</reference>
<evidence type="ECO:0000256" key="5">
    <source>
        <dbReference type="ARBA" id="ARBA00023136"/>
    </source>
</evidence>
<comment type="subcellular location">
    <subcellularLocation>
        <location evidence="1">Vacuole membrane</location>
        <topology evidence="1">Multi-pass membrane protein</topology>
    </subcellularLocation>
</comment>
<evidence type="ECO:0000313" key="13">
    <source>
        <dbReference type="Proteomes" id="UP000696280"/>
    </source>
</evidence>
<evidence type="ECO:0000256" key="8">
    <source>
        <dbReference type="ARBA" id="ARBA00083178"/>
    </source>
</evidence>
<dbReference type="Gene3D" id="1.20.1720.10">
    <property type="entry name" value="Multidrug resistance protein D"/>
    <property type="match status" value="1"/>
</dbReference>
<dbReference type="GO" id="GO:0022857">
    <property type="term" value="F:transmembrane transporter activity"/>
    <property type="evidence" value="ECO:0007669"/>
    <property type="project" value="InterPro"/>
</dbReference>
<feature type="transmembrane region" description="Helical" evidence="10">
    <location>
        <begin position="54"/>
        <end position="78"/>
    </location>
</feature>
<feature type="transmembrane region" description="Helical" evidence="10">
    <location>
        <begin position="179"/>
        <end position="201"/>
    </location>
</feature>
<feature type="transmembrane region" description="Helical" evidence="10">
    <location>
        <begin position="516"/>
        <end position="534"/>
    </location>
</feature>
<feature type="compositionally biased region" description="Polar residues" evidence="9">
    <location>
        <begin position="25"/>
        <end position="40"/>
    </location>
</feature>
<feature type="region of interest" description="Disordered" evidence="9">
    <location>
        <begin position="1"/>
        <end position="46"/>
    </location>
</feature>
<dbReference type="GO" id="GO:0005886">
    <property type="term" value="C:plasma membrane"/>
    <property type="evidence" value="ECO:0007669"/>
    <property type="project" value="TreeGrafter"/>
</dbReference>
<evidence type="ECO:0000256" key="3">
    <source>
        <dbReference type="ARBA" id="ARBA00022692"/>
    </source>
</evidence>
<feature type="transmembrane region" description="Helical" evidence="10">
    <location>
        <begin position="90"/>
        <end position="109"/>
    </location>
</feature>
<evidence type="ECO:0000256" key="7">
    <source>
        <dbReference type="ARBA" id="ARBA00069956"/>
    </source>
</evidence>
<evidence type="ECO:0000256" key="9">
    <source>
        <dbReference type="SAM" id="MobiDB-lite"/>
    </source>
</evidence>
<sequence>MVEETTEANNDEHVLPKEERESSSEKQNIQPDSDTGTNPSDDVPETERTKLQTAIIMASLCSSVFLAALDQTIVSTALPTISQRFQSGAAYTWVGSAYVLATASTTPSWGKVSDIWGRKPILLLAVSIFFIGSLLCAISINIAMLIAARAIQGVGGGGILLLVNIVIGDLFSLRSRGQYYGMVGMVWAFASAIGPILGGVFTEKVSWRWCFYLNLPITGTVFVLLVLFLKLDNPRTPLWEGLRAVDWLGSIAITGGTVMLLLGLQFGGVTYPWGSVKVICLIVFGCVLFGLFALGERIVRYPLIPHRIFNKSNVAVFGTCFCHGYIFIAATYFLPLYFQAVLGATPILSGVYFLAFTLSLSFVGGFGGFLIKATGKYLLLIRGSWVLAIVGFGLFTDLDPSANWAKIFIFQIIAGAGVGANFQAPLIPLQSHVARGDIAAATATFAFIRNLSVSISIVVGGVVFQNQALKRSSSVPSVSGGQDLNAFAIIDIIQRLEPAQQRLLREIFTDSLRTMWIMYACFAGLGLIFSLFIASKVLNEKHEATTLGLAAEEAKRVKKHTT</sequence>
<evidence type="ECO:0000256" key="10">
    <source>
        <dbReference type="SAM" id="Phobius"/>
    </source>
</evidence>
<evidence type="ECO:0000256" key="4">
    <source>
        <dbReference type="ARBA" id="ARBA00022989"/>
    </source>
</evidence>
<keyword evidence="4 10" id="KW-1133">Transmembrane helix</keyword>
<feature type="transmembrane region" description="Helical" evidence="10">
    <location>
        <begin position="314"/>
        <end position="338"/>
    </location>
</feature>
<accession>A0A9N9L601</accession>
<feature type="transmembrane region" description="Helical" evidence="10">
    <location>
        <begin position="438"/>
        <end position="464"/>
    </location>
</feature>
<feature type="transmembrane region" description="Helical" evidence="10">
    <location>
        <begin position="121"/>
        <end position="140"/>
    </location>
</feature>
<dbReference type="PANTHER" id="PTHR23501:SF102">
    <property type="entry name" value="DRUG TRANSPORTER, PUTATIVE (AFU_ORTHOLOGUE AFUA_3G08530)-RELATED"/>
    <property type="match status" value="1"/>
</dbReference>
<gene>
    <name evidence="12" type="ORF">HYFRA_00001645</name>
</gene>
<evidence type="ECO:0000313" key="12">
    <source>
        <dbReference type="EMBL" id="CAG8959739.1"/>
    </source>
</evidence>
<feature type="transmembrane region" description="Helical" evidence="10">
    <location>
        <begin position="213"/>
        <end position="232"/>
    </location>
</feature>
<evidence type="ECO:0000259" key="11">
    <source>
        <dbReference type="PROSITE" id="PS50850"/>
    </source>
</evidence>
<dbReference type="PRINTS" id="PR01036">
    <property type="entry name" value="TCRTETB"/>
</dbReference>
<feature type="domain" description="Major facilitator superfamily (MFS) profile" evidence="11">
    <location>
        <begin position="56"/>
        <end position="538"/>
    </location>
</feature>
<dbReference type="GO" id="GO:0005774">
    <property type="term" value="C:vacuolar membrane"/>
    <property type="evidence" value="ECO:0007669"/>
    <property type="project" value="UniProtKB-SubCell"/>
</dbReference>
<evidence type="ECO:0000256" key="1">
    <source>
        <dbReference type="ARBA" id="ARBA00004128"/>
    </source>
</evidence>
<feature type="transmembrane region" description="Helical" evidence="10">
    <location>
        <begin position="377"/>
        <end position="395"/>
    </location>
</feature>
<feature type="transmembrane region" description="Helical" evidence="10">
    <location>
        <begin position="407"/>
        <end position="426"/>
    </location>
</feature>
<dbReference type="PANTHER" id="PTHR23501">
    <property type="entry name" value="MAJOR FACILITATOR SUPERFAMILY"/>
    <property type="match status" value="1"/>
</dbReference>
<dbReference type="InterPro" id="IPR036259">
    <property type="entry name" value="MFS_trans_sf"/>
</dbReference>
<comment type="caution">
    <text evidence="12">The sequence shown here is derived from an EMBL/GenBank/DDBJ whole genome shotgun (WGS) entry which is preliminary data.</text>
</comment>
<dbReference type="PROSITE" id="PS50850">
    <property type="entry name" value="MFS"/>
    <property type="match status" value="1"/>
</dbReference>
<feature type="transmembrane region" description="Helical" evidence="10">
    <location>
        <begin position="350"/>
        <end position="370"/>
    </location>
</feature>
<dbReference type="Pfam" id="PF07690">
    <property type="entry name" value="MFS_1"/>
    <property type="match status" value="1"/>
</dbReference>
<evidence type="ECO:0000256" key="2">
    <source>
        <dbReference type="ARBA" id="ARBA00007520"/>
    </source>
</evidence>
<protein>
    <recommendedName>
        <fullName evidence="7">Efflux pump dotC</fullName>
    </recommendedName>
    <alternativeName>
        <fullName evidence="8">Dothistromin biosynthesis protein C</fullName>
    </alternativeName>
</protein>
<dbReference type="AlphaFoldDB" id="A0A9N9L601"/>
<dbReference type="FunFam" id="1.20.1720.10:FF:000014">
    <property type="entry name" value="MFS drug transporter, putative"/>
    <property type="match status" value="1"/>
</dbReference>
<feature type="transmembrane region" description="Helical" evidence="10">
    <location>
        <begin position="276"/>
        <end position="294"/>
    </location>
</feature>
<dbReference type="InterPro" id="IPR011701">
    <property type="entry name" value="MFS"/>
</dbReference>
<dbReference type="InterPro" id="IPR020846">
    <property type="entry name" value="MFS_dom"/>
</dbReference>
<feature type="compositionally biased region" description="Basic and acidic residues" evidence="9">
    <location>
        <begin position="10"/>
        <end position="24"/>
    </location>
</feature>
<comment type="function">
    <text evidence="6">Efflux pump; part of the gene cluster that mediates the biosynthesis of dothistromin (DOTH), a polyketide toxin very similar in structure to the aflatoxin precursor, versicolorin B. One function of dotC may be to transport early-stage dothistromin biosynthetic intermediates from the cytoplasm into vacuoles, thereby affecting the rate of dothistromin production.</text>
</comment>
<keyword evidence="5 10" id="KW-0472">Membrane</keyword>
<keyword evidence="3 10" id="KW-0812">Transmembrane</keyword>
<dbReference type="SUPFAM" id="SSF103473">
    <property type="entry name" value="MFS general substrate transporter"/>
    <property type="match status" value="1"/>
</dbReference>